<reference evidence="2" key="1">
    <citation type="submission" date="2015-07" db="EMBL/GenBank/DDBJ databases">
        <authorList>
            <consortium name="Consortium for Microbial Forensics and Genomics (microFORGE)"/>
            <person name="Knight B.M."/>
            <person name="Roberts D.P."/>
            <person name="Lin D."/>
            <person name="Hari K."/>
            <person name="Fletcher J."/>
            <person name="Melcher U."/>
            <person name="Blagden T."/>
            <person name="Winegar R.A."/>
        </authorList>
    </citation>
    <scope>NUCLEOTIDE SEQUENCE [LARGE SCALE GENOMIC DNA]</scope>
    <source>
        <strain evidence="2">DSM 23493</strain>
    </source>
</reference>
<dbReference type="Gene3D" id="2.60.120.620">
    <property type="entry name" value="q2cbj1_9rhob like domain"/>
    <property type="match status" value="1"/>
</dbReference>
<dbReference type="AlphaFoldDB" id="A0A0K9FD44"/>
<dbReference type="RefSeq" id="WP_049665240.1">
    <property type="nucleotide sequence ID" value="NZ_LFXJ01000005.1"/>
</dbReference>
<comment type="caution">
    <text evidence="1">The sequence shown here is derived from an EMBL/GenBank/DDBJ whole genome shotgun (WGS) entry which is preliminary data.</text>
</comment>
<evidence type="ECO:0000313" key="1">
    <source>
        <dbReference type="EMBL" id="KMY32152.1"/>
    </source>
</evidence>
<accession>A0A0K9FD44</accession>
<dbReference type="EMBL" id="LFXJ01000005">
    <property type="protein sequence ID" value="KMY32152.1"/>
    <property type="molecule type" value="Genomic_DNA"/>
</dbReference>
<evidence type="ECO:0000313" key="2">
    <source>
        <dbReference type="Proteomes" id="UP000037326"/>
    </source>
</evidence>
<sequence>MVQDIKTRVENLNWDSIQNELDEQGYAKLPTILTNEECEFFIELYREEESYRTTINMTRYRFGNGEYKYFSYPLPDIIQSLRESFYLELAKTANRWLGYLKKTEQFPDQLQNFLNTCEKYEQTRPTPLILKYETGGFNCLHQDLYGDIFFPFQVVFVLNQRDKDFCGGESLLVEQIPRAQSRGHVITLEQGSALIFPTNHRPVLGKRGYYKNTVRHGVSTVTSGERYGLGIIFHDSK</sequence>
<dbReference type="InterPro" id="IPR018655">
    <property type="entry name" value="DUF2086"/>
</dbReference>
<organism evidence="1 2">
    <name type="scientific">Lysinibacillus xylanilyticus</name>
    <dbReference type="NCBI Taxonomy" id="582475"/>
    <lineage>
        <taxon>Bacteria</taxon>
        <taxon>Bacillati</taxon>
        <taxon>Bacillota</taxon>
        <taxon>Bacilli</taxon>
        <taxon>Bacillales</taxon>
        <taxon>Bacillaceae</taxon>
        <taxon>Lysinibacillus</taxon>
    </lineage>
</organism>
<proteinExistence type="predicted"/>
<protein>
    <submittedName>
        <fullName evidence="1">Prolyl 4-hydroxylase subunit alpha</fullName>
    </submittedName>
</protein>
<dbReference type="OrthoDB" id="9781972at2"/>
<dbReference type="Pfam" id="PF09859">
    <property type="entry name" value="Oxygenase-NA"/>
    <property type="match status" value="1"/>
</dbReference>
<dbReference type="PATRIC" id="fig|582475.4.peg.1202"/>
<gene>
    <name evidence="1" type="ORF">ACZ11_08330</name>
</gene>
<dbReference type="Proteomes" id="UP000037326">
    <property type="component" value="Unassembled WGS sequence"/>
</dbReference>
<dbReference type="GeneID" id="96598268"/>
<name>A0A0K9FD44_9BACI</name>